<sequence>MPPKKLTILPMALAVAALSACSFSVGEPTVTGDELAELAEDALEEETGSRPEMDCGSVDSISVSQDKEVDCVATSTETGVAYDATVTFTSVEGSDYEISVEVASEPNGAASEAPATDPAEDDTSAPADSAISIVVPAPDFAAAVADEVADEWGSGNDIDCGDTTTRTIMEGAVHSCVLIDVSTDAQYVITITITSIDVEANSFNFEAEVDDTPIAG</sequence>
<evidence type="ECO:0000313" key="3">
    <source>
        <dbReference type="EMBL" id="MFC3490922.1"/>
    </source>
</evidence>
<name>A0ABV7PVM4_9ACTN</name>
<feature type="region of interest" description="Disordered" evidence="1">
    <location>
        <begin position="105"/>
        <end position="126"/>
    </location>
</feature>
<protein>
    <recommendedName>
        <fullName evidence="5">DUF4333 domain-containing protein</fullName>
    </recommendedName>
</protein>
<dbReference type="PROSITE" id="PS51257">
    <property type="entry name" value="PROKAR_LIPOPROTEIN"/>
    <property type="match status" value="1"/>
</dbReference>
<comment type="caution">
    <text evidence="3">The sequence shown here is derived from an EMBL/GenBank/DDBJ whole genome shotgun (WGS) entry which is preliminary data.</text>
</comment>
<reference evidence="4" key="1">
    <citation type="journal article" date="2019" name="Int. J. Syst. Evol. Microbiol.">
        <title>The Global Catalogue of Microorganisms (GCM) 10K type strain sequencing project: providing services to taxonomists for standard genome sequencing and annotation.</title>
        <authorList>
            <consortium name="The Broad Institute Genomics Platform"/>
            <consortium name="The Broad Institute Genome Sequencing Center for Infectious Disease"/>
            <person name="Wu L."/>
            <person name="Ma J."/>
        </authorList>
    </citation>
    <scope>NUCLEOTIDE SEQUENCE [LARGE SCALE GENOMIC DNA]</scope>
    <source>
        <strain evidence="4">CGMCC 4.7396</strain>
    </source>
</reference>
<evidence type="ECO:0000256" key="2">
    <source>
        <dbReference type="SAM" id="SignalP"/>
    </source>
</evidence>
<feature type="chain" id="PRO_5045730596" description="DUF4333 domain-containing protein" evidence="2">
    <location>
        <begin position="23"/>
        <end position="216"/>
    </location>
</feature>
<feature type="signal peptide" evidence="2">
    <location>
        <begin position="1"/>
        <end position="22"/>
    </location>
</feature>
<keyword evidence="2" id="KW-0732">Signal</keyword>
<accession>A0ABV7PVM4</accession>
<gene>
    <name evidence="3" type="ORF">ACFO8M_00245</name>
</gene>
<proteinExistence type="predicted"/>
<organism evidence="3 4">
    <name type="scientific">Glycomyces rhizosphaerae</name>
    <dbReference type="NCBI Taxonomy" id="2054422"/>
    <lineage>
        <taxon>Bacteria</taxon>
        <taxon>Bacillati</taxon>
        <taxon>Actinomycetota</taxon>
        <taxon>Actinomycetes</taxon>
        <taxon>Glycomycetales</taxon>
        <taxon>Glycomycetaceae</taxon>
        <taxon>Glycomyces</taxon>
    </lineage>
</organism>
<keyword evidence="4" id="KW-1185">Reference proteome</keyword>
<dbReference type="EMBL" id="JBHRWO010000002">
    <property type="protein sequence ID" value="MFC3490922.1"/>
    <property type="molecule type" value="Genomic_DNA"/>
</dbReference>
<dbReference type="Proteomes" id="UP001595712">
    <property type="component" value="Unassembled WGS sequence"/>
</dbReference>
<dbReference type="RefSeq" id="WP_387968894.1">
    <property type="nucleotide sequence ID" value="NZ_JBHRWO010000002.1"/>
</dbReference>
<evidence type="ECO:0008006" key="5">
    <source>
        <dbReference type="Google" id="ProtNLM"/>
    </source>
</evidence>
<evidence type="ECO:0000313" key="4">
    <source>
        <dbReference type="Proteomes" id="UP001595712"/>
    </source>
</evidence>
<evidence type="ECO:0000256" key="1">
    <source>
        <dbReference type="SAM" id="MobiDB-lite"/>
    </source>
</evidence>